<protein>
    <submittedName>
        <fullName evidence="1">Uncharacterized protein</fullName>
    </submittedName>
</protein>
<keyword evidence="2" id="KW-1185">Reference proteome</keyword>
<gene>
    <name evidence="1" type="ORF">SEML1_0320</name>
</gene>
<dbReference type="RefSeq" id="WP_376754314.1">
    <property type="nucleotide sequence ID" value="NZ_CP124550.1"/>
</dbReference>
<accession>A0ABY8WYM8</accession>
<organism evidence="1 2">
    <name type="scientific">Candidatus Southlakia epibionticum</name>
    <dbReference type="NCBI Taxonomy" id="3043284"/>
    <lineage>
        <taxon>Bacteria</taxon>
        <taxon>Candidatus Saccharimonadota</taxon>
        <taxon>Candidatus Saccharimonadia</taxon>
        <taxon>Candidatus Saccharimonadales</taxon>
        <taxon>Candidatus Saccharimonadaceae</taxon>
        <taxon>Candidatus Southlakia</taxon>
    </lineage>
</organism>
<evidence type="ECO:0000313" key="1">
    <source>
        <dbReference type="EMBL" id="WIO45949.1"/>
    </source>
</evidence>
<dbReference type="EMBL" id="CP124550">
    <property type="protein sequence ID" value="WIO45949.1"/>
    <property type="molecule type" value="Genomic_DNA"/>
</dbReference>
<proteinExistence type="predicted"/>
<dbReference type="Proteomes" id="UP001177295">
    <property type="component" value="Chromosome"/>
</dbReference>
<sequence>MSTKNHFEHTLPPLSLANGTQLSAGLYSVEGGTRYRMVFGDHPERLSSPRVTFNSEAGRIAHFAGMLFRGAPRDSMAGMSMIDYFTKVAQGELGLAIGETSTMRKPIIVRCLAKYGFLASRLESTSVRAGLLPRGIDDGHHPNVHFISGNQAEFEDSRWWRFYRVVNERELPYRYPLEHPSTEIDLHTSFTLE</sequence>
<name>A0ABY8WYM8_9BACT</name>
<reference evidence="1 2" key="1">
    <citation type="journal article" date="2023" name="Cell">
        <title>Genetic manipulation of Patescibacteria provides mechanistic insights into microbial dark matter and the epibiotic lifestyle.</title>
        <authorList>
            <person name="Wang Y."/>
            <person name="Gallagher L.A."/>
            <person name="Andrade P.A."/>
            <person name="Liu A."/>
            <person name="Humphreys I.R."/>
            <person name="Turkarslan S."/>
            <person name="Cutler K.J."/>
            <person name="Arrieta-Ortiz M.L."/>
            <person name="Li Y."/>
            <person name="Radey M.C."/>
            <person name="McLean J.S."/>
            <person name="Cong Q."/>
            <person name="Baker D."/>
            <person name="Baliga N.S."/>
            <person name="Peterson S.B."/>
            <person name="Mougous J.D."/>
        </authorList>
    </citation>
    <scope>NUCLEOTIDE SEQUENCE [LARGE SCALE GENOMIC DNA]</scope>
    <source>
        <strain evidence="1 2">ML1</strain>
    </source>
</reference>
<evidence type="ECO:0000313" key="2">
    <source>
        <dbReference type="Proteomes" id="UP001177295"/>
    </source>
</evidence>